<feature type="binding site" evidence="8">
    <location>
        <position position="262"/>
    </location>
    <ligand>
        <name>L-glutamine</name>
        <dbReference type="ChEBI" id="CHEBI:58359"/>
    </ligand>
</feature>
<dbReference type="Proteomes" id="UP000599688">
    <property type="component" value="Unassembled WGS sequence"/>
</dbReference>
<keyword evidence="8" id="KW-0028">Amino-acid biosynthesis</keyword>
<evidence type="ECO:0000256" key="1">
    <source>
        <dbReference type="ARBA" id="ARBA00005077"/>
    </source>
</evidence>
<dbReference type="InterPro" id="IPR029062">
    <property type="entry name" value="Class_I_gatase-like"/>
</dbReference>
<evidence type="ECO:0000256" key="4">
    <source>
        <dbReference type="ARBA" id="ARBA00022741"/>
    </source>
</evidence>
<comment type="similarity">
    <text evidence="2 8">Belongs to the CarA family.</text>
</comment>
<dbReference type="NCBIfam" id="TIGR01368">
    <property type="entry name" value="CPSaseIIsmall"/>
    <property type="match status" value="1"/>
</dbReference>
<dbReference type="GO" id="GO:0006541">
    <property type="term" value="P:glutamine metabolic process"/>
    <property type="evidence" value="ECO:0007669"/>
    <property type="project" value="InterPro"/>
</dbReference>
<dbReference type="PANTHER" id="PTHR43418">
    <property type="entry name" value="MULTIFUNCTIONAL TRYPTOPHAN BIOSYNTHESIS PROTEIN-RELATED"/>
    <property type="match status" value="1"/>
</dbReference>
<keyword evidence="8" id="KW-0055">Arginine biosynthesis</keyword>
<evidence type="ECO:0000256" key="6">
    <source>
        <dbReference type="ARBA" id="ARBA00022962"/>
    </source>
</evidence>
<dbReference type="AlphaFoldDB" id="A0A916ZNF0"/>
<comment type="catalytic activity">
    <reaction evidence="8">
        <text>L-glutamine + H2O = L-glutamate + NH4(+)</text>
        <dbReference type="Rhea" id="RHEA:15889"/>
        <dbReference type="ChEBI" id="CHEBI:15377"/>
        <dbReference type="ChEBI" id="CHEBI:28938"/>
        <dbReference type="ChEBI" id="CHEBI:29985"/>
        <dbReference type="ChEBI" id="CHEBI:58359"/>
    </reaction>
</comment>
<comment type="pathway">
    <text evidence="1 8">Amino-acid biosynthesis; L-arginine biosynthesis; carbamoyl phosphate from bicarbonate: step 1/1.</text>
</comment>
<evidence type="ECO:0000313" key="10">
    <source>
        <dbReference type="EMBL" id="GGE05936.1"/>
    </source>
</evidence>
<keyword evidence="11" id="KW-1185">Reference proteome</keyword>
<dbReference type="GO" id="GO:0004088">
    <property type="term" value="F:carbamoyl-phosphate synthase (glutamine-hydrolyzing) activity"/>
    <property type="evidence" value="ECO:0007669"/>
    <property type="project" value="UniProtKB-UniRule"/>
</dbReference>
<dbReference type="GO" id="GO:0006207">
    <property type="term" value="P:'de novo' pyrimidine nucleobase biosynthetic process"/>
    <property type="evidence" value="ECO:0007669"/>
    <property type="project" value="InterPro"/>
</dbReference>
<dbReference type="SMART" id="SM01097">
    <property type="entry name" value="CPSase_sm_chain"/>
    <property type="match status" value="1"/>
</dbReference>
<dbReference type="Pfam" id="PF00988">
    <property type="entry name" value="CPSase_sm_chain"/>
    <property type="match status" value="1"/>
</dbReference>
<comment type="catalytic activity">
    <reaction evidence="7 8">
        <text>hydrogencarbonate + L-glutamine + 2 ATP + H2O = carbamoyl phosphate + L-glutamate + 2 ADP + phosphate + 2 H(+)</text>
        <dbReference type="Rhea" id="RHEA:18633"/>
        <dbReference type="ChEBI" id="CHEBI:15377"/>
        <dbReference type="ChEBI" id="CHEBI:15378"/>
        <dbReference type="ChEBI" id="CHEBI:17544"/>
        <dbReference type="ChEBI" id="CHEBI:29985"/>
        <dbReference type="ChEBI" id="CHEBI:30616"/>
        <dbReference type="ChEBI" id="CHEBI:43474"/>
        <dbReference type="ChEBI" id="CHEBI:58228"/>
        <dbReference type="ChEBI" id="CHEBI:58359"/>
        <dbReference type="ChEBI" id="CHEBI:456216"/>
        <dbReference type="EC" id="6.3.5.5"/>
    </reaction>
</comment>
<evidence type="ECO:0000259" key="9">
    <source>
        <dbReference type="SMART" id="SM01097"/>
    </source>
</evidence>
<evidence type="ECO:0000256" key="7">
    <source>
        <dbReference type="ARBA" id="ARBA00048816"/>
    </source>
</evidence>
<comment type="caution">
    <text evidence="10">The sequence shown here is derived from an EMBL/GenBank/DDBJ whole genome shotgun (WGS) entry which is preliminary data.</text>
</comment>
<feature type="binding site" evidence="8">
    <location>
        <position position="233"/>
    </location>
    <ligand>
        <name>L-glutamine</name>
        <dbReference type="ChEBI" id="CHEBI:58359"/>
    </ligand>
</feature>
<dbReference type="PRINTS" id="PR00097">
    <property type="entry name" value="ANTSNTHASEII"/>
</dbReference>
<dbReference type="RefSeq" id="WP_188405131.1">
    <property type="nucleotide sequence ID" value="NZ_BMGL01000002.1"/>
</dbReference>
<feature type="active site" description="Nucleophile" evidence="8">
    <location>
        <position position="261"/>
    </location>
</feature>
<gene>
    <name evidence="8 10" type="primary">carA</name>
    <name evidence="10" type="ORF">GCM10010831_04460</name>
</gene>
<dbReference type="Pfam" id="PF00117">
    <property type="entry name" value="GATase"/>
    <property type="match status" value="1"/>
</dbReference>
<feature type="binding site" evidence="8">
    <location>
        <position position="306"/>
    </location>
    <ligand>
        <name>L-glutamine</name>
        <dbReference type="ChEBI" id="CHEBI:58359"/>
    </ligand>
</feature>
<dbReference type="PRINTS" id="PR00099">
    <property type="entry name" value="CPSGATASE"/>
</dbReference>
<dbReference type="GO" id="GO:0006526">
    <property type="term" value="P:L-arginine biosynthetic process"/>
    <property type="evidence" value="ECO:0007669"/>
    <property type="project" value="UniProtKB-UniRule"/>
</dbReference>
<organism evidence="10 11">
    <name type="scientific">Psychroflexus salis</name>
    <dbReference type="NCBI Taxonomy" id="1526574"/>
    <lineage>
        <taxon>Bacteria</taxon>
        <taxon>Pseudomonadati</taxon>
        <taxon>Bacteroidota</taxon>
        <taxon>Flavobacteriia</taxon>
        <taxon>Flavobacteriales</taxon>
        <taxon>Flavobacteriaceae</taxon>
        <taxon>Psychroflexus</taxon>
    </lineage>
</organism>
<dbReference type="InterPro" id="IPR006274">
    <property type="entry name" value="CarbamoylP_synth_ssu"/>
</dbReference>
<feature type="binding site" evidence="8">
    <location>
        <position position="305"/>
    </location>
    <ligand>
        <name>L-glutamine</name>
        <dbReference type="ChEBI" id="CHEBI:58359"/>
    </ligand>
</feature>
<feature type="region of interest" description="CPSase" evidence="8">
    <location>
        <begin position="1"/>
        <end position="184"/>
    </location>
</feature>
<dbReference type="InterPro" id="IPR036480">
    <property type="entry name" value="CarbP_synth_ssu_N_sf"/>
</dbReference>
<comment type="subunit">
    <text evidence="8">Composed of two chains; the small (or glutamine) chain promotes the hydrolysis of glutamine to ammonia, which is used by the large (or ammonia) chain to synthesize carbamoyl phosphate. Tetramer of heterodimers (alpha,beta)4.</text>
</comment>
<sequence length="370" mass="40956">MKYQQKKDALVLLEDGSVFYGKSPNASSISTTTSFGEACFNTGMTGYQEIFTDPSYFGQIMITTNAHIGNYGTNSEESESSSPKIAGLVCKNFSFNPSRVNMDKSLHDFLSETNLLIICDVDTRALVEHIREHGAMNAVISTDVHKIDELKSELAKQPSMNGLALANQVSTKKVYELSDESDLYKVAVLDLGVKHNILRHLKNRKCSLKVFPWDSTFEDLQNYNPDALFISNGPGDPTPLKNAINVAKKAIETNFPMFGICLGQQIISLALDIPTEKMHHGHRGINHPVLNLETGKGEITSQNHGFVVAKEAAEKSELIQITHKHLNDDSIAGFRVKNKKCFCVQYHPEAGPGPNDATYLFDDFIKLMAN</sequence>
<dbReference type="Gene3D" id="3.40.50.880">
    <property type="match status" value="1"/>
</dbReference>
<dbReference type="Gene3D" id="3.50.30.20">
    <property type="entry name" value="Carbamoyl-phosphate synthase small subunit, N-terminal domain"/>
    <property type="match status" value="1"/>
</dbReference>
<keyword evidence="5 8" id="KW-0067">ATP-binding</keyword>
<evidence type="ECO:0000256" key="2">
    <source>
        <dbReference type="ARBA" id="ARBA00007800"/>
    </source>
</evidence>
<evidence type="ECO:0000256" key="5">
    <source>
        <dbReference type="ARBA" id="ARBA00022840"/>
    </source>
</evidence>
<feature type="binding site" evidence="8">
    <location>
        <position position="265"/>
    </location>
    <ligand>
        <name>L-glutamine</name>
        <dbReference type="ChEBI" id="CHEBI:58359"/>
    </ligand>
</feature>
<dbReference type="InterPro" id="IPR002474">
    <property type="entry name" value="CarbamoylP_synth_ssu_N"/>
</dbReference>
<evidence type="ECO:0000256" key="3">
    <source>
        <dbReference type="ARBA" id="ARBA00022598"/>
    </source>
</evidence>
<feature type="binding site" evidence="8">
    <location>
        <position position="55"/>
    </location>
    <ligand>
        <name>L-glutamine</name>
        <dbReference type="ChEBI" id="CHEBI:58359"/>
    </ligand>
</feature>
<dbReference type="GO" id="GO:0005524">
    <property type="term" value="F:ATP binding"/>
    <property type="evidence" value="ECO:0007669"/>
    <property type="project" value="UniProtKB-UniRule"/>
</dbReference>
<dbReference type="EMBL" id="BMGL01000002">
    <property type="protein sequence ID" value="GGE05936.1"/>
    <property type="molecule type" value="Genomic_DNA"/>
</dbReference>
<feature type="active site" evidence="8">
    <location>
        <position position="349"/>
    </location>
</feature>
<proteinExistence type="inferred from homology"/>
<dbReference type="GO" id="GO:0044205">
    <property type="term" value="P:'de novo' UMP biosynthetic process"/>
    <property type="evidence" value="ECO:0007669"/>
    <property type="project" value="UniProtKB-UniRule"/>
</dbReference>
<dbReference type="HAMAP" id="MF_01209">
    <property type="entry name" value="CPSase_S_chain"/>
    <property type="match status" value="1"/>
</dbReference>
<dbReference type="EC" id="6.3.5.5" evidence="8"/>
<evidence type="ECO:0000313" key="11">
    <source>
        <dbReference type="Proteomes" id="UP000599688"/>
    </source>
</evidence>
<dbReference type="InterPro" id="IPR035686">
    <property type="entry name" value="CPSase_GATase1"/>
</dbReference>
<feature type="binding site" evidence="8">
    <location>
        <position position="303"/>
    </location>
    <ligand>
        <name>L-glutamine</name>
        <dbReference type="ChEBI" id="CHEBI:58359"/>
    </ligand>
</feature>
<dbReference type="SUPFAM" id="SSF52317">
    <property type="entry name" value="Class I glutamine amidotransferase-like"/>
    <property type="match status" value="1"/>
</dbReference>
<dbReference type="NCBIfam" id="NF009475">
    <property type="entry name" value="PRK12838.1"/>
    <property type="match status" value="1"/>
</dbReference>
<keyword evidence="8" id="KW-0665">Pyrimidine biosynthesis</keyword>
<reference evidence="10 11" key="1">
    <citation type="journal article" date="2014" name="Int. J. Syst. Evol. Microbiol.">
        <title>Complete genome sequence of Corynebacterium casei LMG S-19264T (=DSM 44701T), isolated from a smear-ripened cheese.</title>
        <authorList>
            <consortium name="US DOE Joint Genome Institute (JGI-PGF)"/>
            <person name="Walter F."/>
            <person name="Albersmeier A."/>
            <person name="Kalinowski J."/>
            <person name="Ruckert C."/>
        </authorList>
    </citation>
    <scope>NUCLEOTIDE SEQUENCE [LARGE SCALE GENOMIC DNA]</scope>
    <source>
        <strain evidence="10 11">CGMCC 1.12925</strain>
    </source>
</reference>
<dbReference type="PANTHER" id="PTHR43418:SF7">
    <property type="entry name" value="CARBAMOYL-PHOSPHATE SYNTHASE SMALL CHAIN"/>
    <property type="match status" value="1"/>
</dbReference>
<feature type="active site" evidence="8">
    <location>
        <position position="347"/>
    </location>
</feature>
<accession>A0A916ZNF0</accession>
<dbReference type="CDD" id="cd01744">
    <property type="entry name" value="GATase1_CPSase"/>
    <property type="match status" value="1"/>
</dbReference>
<dbReference type="PRINTS" id="PR00096">
    <property type="entry name" value="GATASE"/>
</dbReference>
<comment type="function">
    <text evidence="8">Small subunit of the glutamine-dependent carbamoyl phosphate synthetase (CPSase). CPSase catalyzes the formation of carbamoyl phosphate from the ammonia moiety of glutamine, carbonate, and phosphate donated by ATP, constituting the first step of 2 biosynthetic pathways, one leading to arginine and/or urea and the other to pyrimidine nucleotides. The small subunit (glutamine amidotransferase) binds and cleaves glutamine to supply the large subunit with the substrate ammonia.</text>
</comment>
<dbReference type="InterPro" id="IPR050472">
    <property type="entry name" value="Anth_synth/Amidotransfase"/>
</dbReference>
<dbReference type="InterPro" id="IPR017926">
    <property type="entry name" value="GATASE"/>
</dbReference>
<comment type="pathway">
    <text evidence="8">Pyrimidine metabolism; UMP biosynthesis via de novo pathway; (S)-dihydroorotate from bicarbonate: step 1/3.</text>
</comment>
<evidence type="ECO:0000256" key="8">
    <source>
        <dbReference type="HAMAP-Rule" id="MF_01209"/>
    </source>
</evidence>
<feature type="binding site" evidence="8">
    <location>
        <position position="235"/>
    </location>
    <ligand>
        <name>L-glutamine</name>
        <dbReference type="ChEBI" id="CHEBI:58359"/>
    </ligand>
</feature>
<name>A0A916ZNF0_9FLAO</name>
<keyword evidence="3 8" id="KW-0436">Ligase</keyword>
<keyword evidence="4 8" id="KW-0547">Nucleotide-binding</keyword>
<keyword evidence="6 8" id="KW-0315">Glutamine amidotransferase</keyword>
<feature type="domain" description="Carbamoyl-phosphate synthase small subunit N-terminal" evidence="9">
    <location>
        <begin position="7"/>
        <end position="141"/>
    </location>
</feature>
<protein>
    <recommendedName>
        <fullName evidence="8">Carbamoyl phosphate synthase small chain</fullName>
        <ecNumber evidence="8">6.3.5.5</ecNumber>
    </recommendedName>
    <alternativeName>
        <fullName evidence="8">Carbamoyl phosphate synthetase glutamine chain</fullName>
    </alternativeName>
</protein>
<dbReference type="SUPFAM" id="SSF52021">
    <property type="entry name" value="Carbamoyl phosphate synthetase, small subunit N-terminal domain"/>
    <property type="match status" value="1"/>
</dbReference>
<dbReference type="PROSITE" id="PS51273">
    <property type="entry name" value="GATASE_TYPE_1"/>
    <property type="match status" value="1"/>
</dbReference>